<sequence>MQQWLKISLIGLSFLFANTVVAHQLSTSYIIAEMDNTGRINGEWQLSLTDLELAVGLDLNANGELTWGEVTSRQAEIASYLAENLLLSRDDLSCNLRFEVVDRLQDHANEAFAVTDFSGQCAISGSLNVKYNAIFALDSSHEMVLNIGDGNNMHSFVLDDNTRQIDLDLKEGSWQTTFTQFVYQGVIHIWIGIDHILFLLALLLPAVLQRRNNQWQAITSVKTILTNTVWIISAFTLAHSLTLTATALGWLTPSSRWVELGIAISVLFAALNNIWPVVLRLAWLTFAFGLLHGMGFAGVLGELGLPADQQLLSILAFNLGVEIGQLAILAILLPVLILLRNTKLYSKGIIPVGSLLIAIMAVQWSIERW</sequence>
<name>A0A222GAH1_9GAMM</name>
<evidence type="ECO:0000313" key="2">
    <source>
        <dbReference type="EMBL" id="ASP48702.1"/>
    </source>
</evidence>
<evidence type="ECO:0000256" key="1">
    <source>
        <dbReference type="SAM" id="Phobius"/>
    </source>
</evidence>
<reference evidence="2 3" key="1">
    <citation type="submission" date="2017-08" db="EMBL/GenBank/DDBJ databases">
        <title>Complete genome of Colwellia sp. NB097-1, a psychrophile bacterium ioslated from Bering Sea.</title>
        <authorList>
            <person name="Chen X."/>
        </authorList>
    </citation>
    <scope>NUCLEOTIDE SEQUENCE [LARGE SCALE GENOMIC DNA]</scope>
    <source>
        <strain evidence="2 3">NB097-1</strain>
    </source>
</reference>
<feature type="transmembrane region" description="Helical" evidence="1">
    <location>
        <begin position="187"/>
        <end position="208"/>
    </location>
</feature>
<dbReference type="InterPro" id="IPR032809">
    <property type="entry name" value="Put_HupE_UreJ"/>
</dbReference>
<feature type="transmembrane region" description="Helical" evidence="1">
    <location>
        <begin position="281"/>
        <end position="300"/>
    </location>
</feature>
<feature type="transmembrane region" description="Helical" evidence="1">
    <location>
        <begin position="349"/>
        <end position="366"/>
    </location>
</feature>
<accession>A0A222GAH1</accession>
<proteinExistence type="predicted"/>
<keyword evidence="3" id="KW-1185">Reference proteome</keyword>
<protein>
    <recommendedName>
        <fullName evidence="4">HupE/UreJ family protein</fullName>
    </recommendedName>
</protein>
<dbReference type="Proteomes" id="UP000202259">
    <property type="component" value="Chromosome"/>
</dbReference>
<dbReference type="OrthoDB" id="9808870at2"/>
<feature type="transmembrane region" description="Helical" evidence="1">
    <location>
        <begin position="257"/>
        <end position="274"/>
    </location>
</feature>
<keyword evidence="1" id="KW-0812">Transmembrane</keyword>
<dbReference type="RefSeq" id="WP_081152247.1">
    <property type="nucleotide sequence ID" value="NZ_CP020465.1"/>
</dbReference>
<dbReference type="EMBL" id="CP020465">
    <property type="protein sequence ID" value="ASP48702.1"/>
    <property type="molecule type" value="Genomic_DNA"/>
</dbReference>
<organism evidence="2 3">
    <name type="scientific">Cognaticolwellia beringensis</name>
    <dbReference type="NCBI Taxonomy" id="1967665"/>
    <lineage>
        <taxon>Bacteria</taxon>
        <taxon>Pseudomonadati</taxon>
        <taxon>Pseudomonadota</taxon>
        <taxon>Gammaproteobacteria</taxon>
        <taxon>Alteromonadales</taxon>
        <taxon>Colwelliaceae</taxon>
        <taxon>Cognaticolwellia</taxon>
    </lineage>
</organism>
<gene>
    <name evidence="2" type="ORF">B5D82_13530</name>
</gene>
<dbReference type="AlphaFoldDB" id="A0A222GAH1"/>
<dbReference type="Pfam" id="PF13795">
    <property type="entry name" value="HupE_UreJ_2"/>
    <property type="match status" value="1"/>
</dbReference>
<dbReference type="KEGG" id="cber:B5D82_13530"/>
<evidence type="ECO:0000313" key="3">
    <source>
        <dbReference type="Proteomes" id="UP000202259"/>
    </source>
</evidence>
<feature type="transmembrane region" description="Helical" evidence="1">
    <location>
        <begin position="312"/>
        <end position="337"/>
    </location>
</feature>
<evidence type="ECO:0008006" key="4">
    <source>
        <dbReference type="Google" id="ProtNLM"/>
    </source>
</evidence>
<feature type="transmembrane region" description="Helical" evidence="1">
    <location>
        <begin position="229"/>
        <end position="251"/>
    </location>
</feature>
<keyword evidence="1" id="KW-1133">Transmembrane helix</keyword>
<keyword evidence="1" id="KW-0472">Membrane</keyword>